<evidence type="ECO:0000313" key="1">
    <source>
        <dbReference type="EMBL" id="KIK90473.1"/>
    </source>
</evidence>
<dbReference type="InParanoid" id="A0A0D0DHV9"/>
<evidence type="ECO:0000313" key="2">
    <source>
        <dbReference type="Proteomes" id="UP000054538"/>
    </source>
</evidence>
<dbReference type="AlphaFoldDB" id="A0A0D0DHV9"/>
<name>A0A0D0DHV9_9AGAM</name>
<gene>
    <name evidence="1" type="ORF">PAXRUDRAFT_831687</name>
</gene>
<accession>A0A0D0DHV9</accession>
<dbReference type="Proteomes" id="UP000054538">
    <property type="component" value="Unassembled WGS sequence"/>
</dbReference>
<reference evidence="1 2" key="1">
    <citation type="submission" date="2014-04" db="EMBL/GenBank/DDBJ databases">
        <authorList>
            <consortium name="DOE Joint Genome Institute"/>
            <person name="Kuo A."/>
            <person name="Kohler A."/>
            <person name="Jargeat P."/>
            <person name="Nagy L.G."/>
            <person name="Floudas D."/>
            <person name="Copeland A."/>
            <person name="Barry K.W."/>
            <person name="Cichocki N."/>
            <person name="Veneault-Fourrey C."/>
            <person name="LaButti K."/>
            <person name="Lindquist E.A."/>
            <person name="Lipzen A."/>
            <person name="Lundell T."/>
            <person name="Morin E."/>
            <person name="Murat C."/>
            <person name="Sun H."/>
            <person name="Tunlid A."/>
            <person name="Henrissat B."/>
            <person name="Grigoriev I.V."/>
            <person name="Hibbett D.S."/>
            <person name="Martin F."/>
            <person name="Nordberg H.P."/>
            <person name="Cantor M.N."/>
            <person name="Hua S.X."/>
        </authorList>
    </citation>
    <scope>NUCLEOTIDE SEQUENCE [LARGE SCALE GENOMIC DNA]</scope>
    <source>
        <strain evidence="1 2">Ve08.2h10</strain>
    </source>
</reference>
<protein>
    <submittedName>
        <fullName evidence="1">Uncharacterized protein</fullName>
    </submittedName>
</protein>
<organism evidence="1 2">
    <name type="scientific">Paxillus rubicundulus Ve08.2h10</name>
    <dbReference type="NCBI Taxonomy" id="930991"/>
    <lineage>
        <taxon>Eukaryota</taxon>
        <taxon>Fungi</taxon>
        <taxon>Dikarya</taxon>
        <taxon>Basidiomycota</taxon>
        <taxon>Agaricomycotina</taxon>
        <taxon>Agaricomycetes</taxon>
        <taxon>Agaricomycetidae</taxon>
        <taxon>Boletales</taxon>
        <taxon>Paxilineae</taxon>
        <taxon>Paxillaceae</taxon>
        <taxon>Paxillus</taxon>
    </lineage>
</organism>
<dbReference type="HOGENOM" id="CLU_2264597_0_0_1"/>
<dbReference type="EMBL" id="KN825515">
    <property type="protein sequence ID" value="KIK90473.1"/>
    <property type="molecule type" value="Genomic_DNA"/>
</dbReference>
<reference evidence="2" key="2">
    <citation type="submission" date="2015-01" db="EMBL/GenBank/DDBJ databases">
        <title>Evolutionary Origins and Diversification of the Mycorrhizal Mutualists.</title>
        <authorList>
            <consortium name="DOE Joint Genome Institute"/>
            <consortium name="Mycorrhizal Genomics Consortium"/>
            <person name="Kohler A."/>
            <person name="Kuo A."/>
            <person name="Nagy L.G."/>
            <person name="Floudas D."/>
            <person name="Copeland A."/>
            <person name="Barry K.W."/>
            <person name="Cichocki N."/>
            <person name="Veneault-Fourrey C."/>
            <person name="LaButti K."/>
            <person name="Lindquist E.A."/>
            <person name="Lipzen A."/>
            <person name="Lundell T."/>
            <person name="Morin E."/>
            <person name="Murat C."/>
            <person name="Riley R."/>
            <person name="Ohm R."/>
            <person name="Sun H."/>
            <person name="Tunlid A."/>
            <person name="Henrissat B."/>
            <person name="Grigoriev I.V."/>
            <person name="Hibbett D.S."/>
            <person name="Martin F."/>
        </authorList>
    </citation>
    <scope>NUCLEOTIDE SEQUENCE [LARGE SCALE GENOMIC DNA]</scope>
    <source>
        <strain evidence="2">Ve08.2h10</strain>
    </source>
</reference>
<proteinExistence type="predicted"/>
<sequence>MPGLGNGDSSFPSFGLDHLGFLLSDFACSFSAFHLTISSLYANLLSLFLSSCAAPASFHTFTRSAISSHSTHCASFARAHAHRFTGHHNKKAYREYPIQHGSW</sequence>
<keyword evidence="2" id="KW-1185">Reference proteome</keyword>